<organism evidence="7 8">
    <name type="scientific">Paenibacillus larvae subsp. larvae DSM 25430</name>
    <dbReference type="NCBI Taxonomy" id="697284"/>
    <lineage>
        <taxon>Bacteria</taxon>
        <taxon>Bacillati</taxon>
        <taxon>Bacillota</taxon>
        <taxon>Bacilli</taxon>
        <taxon>Bacillales</taxon>
        <taxon>Paenibacillaceae</taxon>
        <taxon>Paenibacillus</taxon>
    </lineage>
</organism>
<dbReference type="Proteomes" id="UP000029431">
    <property type="component" value="Chromosome"/>
</dbReference>
<evidence type="ECO:0000256" key="2">
    <source>
        <dbReference type="ARBA" id="ARBA00022692"/>
    </source>
</evidence>
<feature type="transmembrane region" description="Helical" evidence="5">
    <location>
        <begin position="70"/>
        <end position="99"/>
    </location>
</feature>
<comment type="subcellular location">
    <subcellularLocation>
        <location evidence="1">Membrane</location>
        <topology evidence="1">Multi-pass membrane protein</topology>
    </subcellularLocation>
</comment>
<dbReference type="KEGG" id="plv:ERIC2_c02510"/>
<accession>V9W4Q7</accession>
<keyword evidence="2 5" id="KW-0812">Transmembrane</keyword>
<feature type="transmembrane region" description="Helical" evidence="5">
    <location>
        <begin position="111"/>
        <end position="137"/>
    </location>
</feature>
<dbReference type="Pfam" id="PF04893">
    <property type="entry name" value="Yip1"/>
    <property type="match status" value="1"/>
</dbReference>
<dbReference type="AlphaFoldDB" id="V9W4Q7"/>
<feature type="transmembrane region" description="Helical" evidence="5">
    <location>
        <begin position="193"/>
        <end position="212"/>
    </location>
</feature>
<keyword evidence="3 5" id="KW-1133">Transmembrane helix</keyword>
<gene>
    <name evidence="7" type="ORF">ERIC2_c02510</name>
</gene>
<evidence type="ECO:0000256" key="1">
    <source>
        <dbReference type="ARBA" id="ARBA00004141"/>
    </source>
</evidence>
<name>V9W4Q7_9BACL</name>
<feature type="domain" description="Yip1" evidence="6">
    <location>
        <begin position="17"/>
        <end position="205"/>
    </location>
</feature>
<evidence type="ECO:0000256" key="4">
    <source>
        <dbReference type="ARBA" id="ARBA00023136"/>
    </source>
</evidence>
<evidence type="ECO:0000313" key="8">
    <source>
        <dbReference type="Proteomes" id="UP000029431"/>
    </source>
</evidence>
<proteinExistence type="predicted"/>
<keyword evidence="4 5" id="KW-0472">Membrane</keyword>
<dbReference type="PATRIC" id="fig|697284.3.peg.244"/>
<sequence length="217" mass="24386">MYRGLRGENKMKIRSLFQIFFHPKQVLQTNLQHGNLFFPILFISLLSGAFSLSTVWALPDNFMGESYLKTIASVFAIFYACLTPLFSIFILSIINYIALAALDAFTPFRKLMIIGLYAYMPLFIDSALKLVMTLYLGKAIAFSPTSLTLLLPPDAPFLLNRFINSLSFSGLWSIGIYLLGLSLSVPKTQKRKVVTILLVLNILLSIIPNFLIMGPMK</sequence>
<feature type="transmembrane region" description="Helical" evidence="5">
    <location>
        <begin position="36"/>
        <end position="58"/>
    </location>
</feature>
<keyword evidence="8" id="KW-1185">Reference proteome</keyword>
<feature type="transmembrane region" description="Helical" evidence="5">
    <location>
        <begin position="157"/>
        <end position="181"/>
    </location>
</feature>
<dbReference type="InterPro" id="IPR006977">
    <property type="entry name" value="Yip1_dom"/>
</dbReference>
<dbReference type="EMBL" id="CP003355">
    <property type="protein sequence ID" value="AHD04117.1"/>
    <property type="molecule type" value="Genomic_DNA"/>
</dbReference>
<dbReference type="HOGENOM" id="CLU_1271247_0_0_9"/>
<protein>
    <recommendedName>
        <fullName evidence="6">Yip1 domain-containing protein</fullName>
    </recommendedName>
</protein>
<evidence type="ECO:0000259" key="6">
    <source>
        <dbReference type="Pfam" id="PF04893"/>
    </source>
</evidence>
<evidence type="ECO:0000256" key="3">
    <source>
        <dbReference type="ARBA" id="ARBA00022989"/>
    </source>
</evidence>
<reference evidence="7 8" key="1">
    <citation type="journal article" date="2014" name="PLoS ONE">
        <title>How to Kill the Honey Bee Larva: Genomic Potential and Virulence Mechanisms of Paenibacillus larvae.</title>
        <authorList>
            <person name="Djukic M."/>
            <person name="Brzuszkiewicz E."/>
            <person name="Funfhaus A."/>
            <person name="Voss J."/>
            <person name="Gollnow K."/>
            <person name="Poppinga L."/>
            <person name="Liesegang H."/>
            <person name="Garcia-Gonzalez E."/>
            <person name="Genersch E."/>
            <person name="Daniel R."/>
        </authorList>
    </citation>
    <scope>NUCLEOTIDE SEQUENCE [LARGE SCALE GENOMIC DNA]</scope>
    <source>
        <strain evidence="7 8">DSM 25430</strain>
    </source>
</reference>
<evidence type="ECO:0000313" key="7">
    <source>
        <dbReference type="EMBL" id="AHD04117.1"/>
    </source>
</evidence>
<dbReference type="GO" id="GO:0016020">
    <property type="term" value="C:membrane"/>
    <property type="evidence" value="ECO:0007669"/>
    <property type="project" value="UniProtKB-SubCell"/>
</dbReference>
<evidence type="ECO:0000256" key="5">
    <source>
        <dbReference type="SAM" id="Phobius"/>
    </source>
</evidence>